<sequence length="323" mass="35701">MGYRVAVLGAGNISTAHLKAAKRLEHLDLVAVADVMEERVNRAAREFGITPYLDYKEMIDKEKPDIAIIALPPYMHKEASVYCSGKGCHLLLEKPMALNVEECEEIIRAADDNNVTLMVGHTVHYEAANRLVKQLIDQGSYGELVMINDTRRSDYFKDRLDWFFNKETSGGGILMNLGSHSIDKIQWYTGSRVAKVKSKIDFNAPKGDIEGAGVVFLETESGIPATIVQSGYSSGVPCNVTEFVFTKGMIQLTWEVWVSESNEYTKVPVDAGEDPFVLQLIDLTDAMEGRKPVECSGAYAKSIISVIEGVYESHYSGKEASVT</sequence>
<dbReference type="OrthoDB" id="9815825at2"/>
<dbReference type="Pfam" id="PF22725">
    <property type="entry name" value="GFO_IDH_MocA_C3"/>
    <property type="match status" value="1"/>
</dbReference>
<reference evidence="3 4" key="1">
    <citation type="submission" date="2018-06" db="EMBL/GenBank/DDBJ databases">
        <title>Paenibacillus montanisoli sp. nov., isolated from mountain area soil.</title>
        <authorList>
            <person name="Wu M."/>
        </authorList>
    </citation>
    <scope>NUCLEOTIDE SEQUENCE [LARGE SCALE GENOMIC DNA]</scope>
    <source>
        <strain evidence="3 4">RA17</strain>
    </source>
</reference>
<protein>
    <submittedName>
        <fullName evidence="3">Gfo/Idh/MocA family oxidoreductase</fullName>
    </submittedName>
</protein>
<proteinExistence type="predicted"/>
<dbReference type="PANTHER" id="PTHR43377">
    <property type="entry name" value="BILIVERDIN REDUCTASE A"/>
    <property type="match status" value="1"/>
</dbReference>
<dbReference type="InterPro" id="IPR055170">
    <property type="entry name" value="GFO_IDH_MocA-like_dom"/>
</dbReference>
<dbReference type="GO" id="GO:0000166">
    <property type="term" value="F:nucleotide binding"/>
    <property type="evidence" value="ECO:0007669"/>
    <property type="project" value="InterPro"/>
</dbReference>
<dbReference type="PANTHER" id="PTHR43377:SF1">
    <property type="entry name" value="BILIVERDIN REDUCTASE A"/>
    <property type="match status" value="1"/>
</dbReference>
<dbReference type="InterPro" id="IPR000683">
    <property type="entry name" value="Gfo/Idh/MocA-like_OxRdtase_N"/>
</dbReference>
<accession>A0A328U9B7</accession>
<evidence type="ECO:0000313" key="4">
    <source>
        <dbReference type="Proteomes" id="UP000249260"/>
    </source>
</evidence>
<dbReference type="Proteomes" id="UP000249260">
    <property type="component" value="Unassembled WGS sequence"/>
</dbReference>
<dbReference type="AlphaFoldDB" id="A0A328U9B7"/>
<dbReference type="RefSeq" id="WP_112880628.1">
    <property type="nucleotide sequence ID" value="NZ_QLUW01000001.1"/>
</dbReference>
<dbReference type="SUPFAM" id="SSF51735">
    <property type="entry name" value="NAD(P)-binding Rossmann-fold domains"/>
    <property type="match status" value="1"/>
</dbReference>
<dbReference type="Pfam" id="PF01408">
    <property type="entry name" value="GFO_IDH_MocA"/>
    <property type="match status" value="1"/>
</dbReference>
<organism evidence="3 4">
    <name type="scientific">Paenibacillus montanisoli</name>
    <dbReference type="NCBI Taxonomy" id="2081970"/>
    <lineage>
        <taxon>Bacteria</taxon>
        <taxon>Bacillati</taxon>
        <taxon>Bacillota</taxon>
        <taxon>Bacilli</taxon>
        <taxon>Bacillales</taxon>
        <taxon>Paenibacillaceae</taxon>
        <taxon>Paenibacillus</taxon>
    </lineage>
</organism>
<keyword evidence="4" id="KW-1185">Reference proteome</keyword>
<dbReference type="SUPFAM" id="SSF55347">
    <property type="entry name" value="Glyceraldehyde-3-phosphate dehydrogenase-like, C-terminal domain"/>
    <property type="match status" value="1"/>
</dbReference>
<dbReference type="Gene3D" id="3.30.360.10">
    <property type="entry name" value="Dihydrodipicolinate Reductase, domain 2"/>
    <property type="match status" value="1"/>
</dbReference>
<evidence type="ECO:0000259" key="1">
    <source>
        <dbReference type="Pfam" id="PF01408"/>
    </source>
</evidence>
<feature type="domain" description="GFO/IDH/MocA-like oxidoreductase" evidence="2">
    <location>
        <begin position="130"/>
        <end position="250"/>
    </location>
</feature>
<evidence type="ECO:0000313" key="3">
    <source>
        <dbReference type="EMBL" id="RAP77505.1"/>
    </source>
</evidence>
<dbReference type="EMBL" id="QLUW01000001">
    <property type="protein sequence ID" value="RAP77505.1"/>
    <property type="molecule type" value="Genomic_DNA"/>
</dbReference>
<dbReference type="InterPro" id="IPR051450">
    <property type="entry name" value="Gfo/Idh/MocA_Oxidoreductases"/>
</dbReference>
<dbReference type="Gene3D" id="3.40.50.720">
    <property type="entry name" value="NAD(P)-binding Rossmann-like Domain"/>
    <property type="match status" value="1"/>
</dbReference>
<gene>
    <name evidence="3" type="ORF">DL346_03220</name>
</gene>
<feature type="domain" description="Gfo/Idh/MocA-like oxidoreductase N-terminal" evidence="1">
    <location>
        <begin position="4"/>
        <end position="121"/>
    </location>
</feature>
<dbReference type="InterPro" id="IPR036291">
    <property type="entry name" value="NAD(P)-bd_dom_sf"/>
</dbReference>
<evidence type="ECO:0000259" key="2">
    <source>
        <dbReference type="Pfam" id="PF22725"/>
    </source>
</evidence>
<name>A0A328U9B7_9BACL</name>
<comment type="caution">
    <text evidence="3">The sequence shown here is derived from an EMBL/GenBank/DDBJ whole genome shotgun (WGS) entry which is preliminary data.</text>
</comment>